<dbReference type="GO" id="GO:0043565">
    <property type="term" value="F:sequence-specific DNA binding"/>
    <property type="evidence" value="ECO:0007669"/>
    <property type="project" value="TreeGrafter"/>
</dbReference>
<dbReference type="InterPro" id="IPR036390">
    <property type="entry name" value="WH_DNA-bd_sf"/>
</dbReference>
<accession>A0A1H8KD03</accession>
<dbReference type="AlphaFoldDB" id="A0A1H8KD03"/>
<dbReference type="Pfam" id="PF00126">
    <property type="entry name" value="HTH_1"/>
    <property type="match status" value="1"/>
</dbReference>
<evidence type="ECO:0000256" key="2">
    <source>
        <dbReference type="ARBA" id="ARBA00023015"/>
    </source>
</evidence>
<dbReference type="SUPFAM" id="SSF53850">
    <property type="entry name" value="Periplasmic binding protein-like II"/>
    <property type="match status" value="1"/>
</dbReference>
<evidence type="ECO:0000313" key="7">
    <source>
        <dbReference type="Proteomes" id="UP000183002"/>
    </source>
</evidence>
<dbReference type="FunFam" id="1.10.10.10:FF:000001">
    <property type="entry name" value="LysR family transcriptional regulator"/>
    <property type="match status" value="1"/>
</dbReference>
<evidence type="ECO:0000256" key="1">
    <source>
        <dbReference type="ARBA" id="ARBA00009437"/>
    </source>
</evidence>
<proteinExistence type="inferred from homology"/>
<dbReference type="Gene3D" id="3.40.190.10">
    <property type="entry name" value="Periplasmic binding protein-like II"/>
    <property type="match status" value="2"/>
</dbReference>
<dbReference type="EMBL" id="FOCO01000031">
    <property type="protein sequence ID" value="SEN90892.1"/>
    <property type="molecule type" value="Genomic_DNA"/>
</dbReference>
<evidence type="ECO:0000259" key="5">
    <source>
        <dbReference type="PROSITE" id="PS50931"/>
    </source>
</evidence>
<keyword evidence="2" id="KW-0805">Transcription regulation</keyword>
<protein>
    <submittedName>
        <fullName evidence="6">DNA-binding transcriptional regulator, LysR family</fullName>
    </submittedName>
</protein>
<dbReference type="GO" id="GO:0006351">
    <property type="term" value="P:DNA-templated transcription"/>
    <property type="evidence" value="ECO:0007669"/>
    <property type="project" value="TreeGrafter"/>
</dbReference>
<evidence type="ECO:0000256" key="4">
    <source>
        <dbReference type="ARBA" id="ARBA00023163"/>
    </source>
</evidence>
<dbReference type="PANTHER" id="PTHR30537">
    <property type="entry name" value="HTH-TYPE TRANSCRIPTIONAL REGULATOR"/>
    <property type="match status" value="1"/>
</dbReference>
<dbReference type="SUPFAM" id="SSF46785">
    <property type="entry name" value="Winged helix' DNA-binding domain"/>
    <property type="match status" value="1"/>
</dbReference>
<dbReference type="GO" id="GO:0003700">
    <property type="term" value="F:DNA-binding transcription factor activity"/>
    <property type="evidence" value="ECO:0007669"/>
    <property type="project" value="InterPro"/>
</dbReference>
<dbReference type="Gene3D" id="1.10.10.10">
    <property type="entry name" value="Winged helix-like DNA-binding domain superfamily/Winged helix DNA-binding domain"/>
    <property type="match status" value="1"/>
</dbReference>
<organism evidence="6 7">
    <name type="scientific">Pseudorhodobacter antarcticus</name>
    <dbReference type="NCBI Taxonomy" id="1077947"/>
    <lineage>
        <taxon>Bacteria</taxon>
        <taxon>Pseudomonadati</taxon>
        <taxon>Pseudomonadota</taxon>
        <taxon>Alphaproteobacteria</taxon>
        <taxon>Rhodobacterales</taxon>
        <taxon>Paracoccaceae</taxon>
        <taxon>Pseudorhodobacter</taxon>
    </lineage>
</organism>
<keyword evidence="3 6" id="KW-0238">DNA-binding</keyword>
<reference evidence="6 7" key="1">
    <citation type="submission" date="2016-10" db="EMBL/GenBank/DDBJ databases">
        <authorList>
            <person name="de Groot N.N."/>
        </authorList>
    </citation>
    <scope>NUCLEOTIDE SEQUENCE [LARGE SCALE GENOMIC DNA]</scope>
    <source>
        <strain evidence="6 7">CGMCC 1.10836</strain>
    </source>
</reference>
<dbReference type="PRINTS" id="PR00039">
    <property type="entry name" value="HTHLYSR"/>
</dbReference>
<dbReference type="Pfam" id="PF03466">
    <property type="entry name" value="LysR_substrate"/>
    <property type="match status" value="1"/>
</dbReference>
<keyword evidence="4" id="KW-0804">Transcription</keyword>
<dbReference type="Proteomes" id="UP000183002">
    <property type="component" value="Unassembled WGS sequence"/>
</dbReference>
<dbReference type="InterPro" id="IPR000847">
    <property type="entry name" value="LysR_HTH_N"/>
</dbReference>
<gene>
    <name evidence="6" type="ORF">SAMN05216227_103113</name>
</gene>
<sequence>MRYAHKLPPMRHAYTPSLPELQAFVQAARTGTATRAAAALGLTQSAISRALNSLEARLGVALFHRIRKRLVLSDAGRALLPEAERVLADLDRAALTVMSFGGHRDVLRLAVLPTFSALWLIPRLAGFALRAPQVTFDMTATLAPLDFERDPRDVAIIRAQGPLRGAQMDVLAAERLVVVGAPALLPDGVLADADLARLPLLQQATRPNLWLNWFLDAGLDPITILRGARFEQFGMVLAAARAGLGLALVPDLFVGGDLATGALRLASTRSMTTDTPYALTYPARSMDIAAFRTFRDWVLADAT</sequence>
<dbReference type="STRING" id="1077947.SAMN05216227_103113"/>
<comment type="similarity">
    <text evidence="1">Belongs to the LysR transcriptional regulatory family.</text>
</comment>
<evidence type="ECO:0000256" key="3">
    <source>
        <dbReference type="ARBA" id="ARBA00023125"/>
    </source>
</evidence>
<dbReference type="InterPro" id="IPR005119">
    <property type="entry name" value="LysR_subst-bd"/>
</dbReference>
<feature type="domain" description="HTH lysR-type" evidence="5">
    <location>
        <begin position="16"/>
        <end position="73"/>
    </location>
</feature>
<dbReference type="RefSeq" id="WP_244888675.1">
    <property type="nucleotide sequence ID" value="NZ_FOCO01000031.1"/>
</dbReference>
<dbReference type="PANTHER" id="PTHR30537:SF26">
    <property type="entry name" value="GLYCINE CLEAVAGE SYSTEM TRANSCRIPTIONAL ACTIVATOR"/>
    <property type="match status" value="1"/>
</dbReference>
<keyword evidence="7" id="KW-1185">Reference proteome</keyword>
<dbReference type="InterPro" id="IPR036388">
    <property type="entry name" value="WH-like_DNA-bd_sf"/>
</dbReference>
<name>A0A1H8KD03_9RHOB</name>
<evidence type="ECO:0000313" key="6">
    <source>
        <dbReference type="EMBL" id="SEN90892.1"/>
    </source>
</evidence>
<dbReference type="InterPro" id="IPR058163">
    <property type="entry name" value="LysR-type_TF_proteobact-type"/>
</dbReference>
<dbReference type="PROSITE" id="PS50931">
    <property type="entry name" value="HTH_LYSR"/>
    <property type="match status" value="1"/>
</dbReference>